<name>A0A973A8C1_9GAMM</name>
<dbReference type="Pfam" id="PF03597">
    <property type="entry name" value="FixS"/>
    <property type="match status" value="1"/>
</dbReference>
<protein>
    <submittedName>
        <fullName evidence="2">Cbb3-type cytochrome oxidase assembly protein CcoS</fullName>
    </submittedName>
</protein>
<reference evidence="2" key="1">
    <citation type="submission" date="2020-05" db="EMBL/GenBank/DDBJ databases">
        <title>Sulfur intermediates as new biogeochemical hubs in an aquatic model microbial ecosystem.</title>
        <authorList>
            <person name="Vigneron A."/>
        </authorList>
    </citation>
    <scope>NUCLEOTIDE SEQUENCE</scope>
    <source>
        <strain evidence="2">Bin.250</strain>
    </source>
</reference>
<keyword evidence="1" id="KW-1133">Transmembrane helix</keyword>
<organism evidence="2 3">
    <name type="scientific">SAR86 cluster bacterium</name>
    <dbReference type="NCBI Taxonomy" id="2030880"/>
    <lineage>
        <taxon>Bacteria</taxon>
        <taxon>Pseudomonadati</taxon>
        <taxon>Pseudomonadota</taxon>
        <taxon>Gammaproteobacteria</taxon>
        <taxon>SAR86 cluster</taxon>
    </lineage>
</organism>
<proteinExistence type="predicted"/>
<sequence length="76" mass="8716">MEIVFVLVPVSLLIVVVALWAFVWSVRNDQYDDLDKEAYRILFDEVVETPGSLPIQADESKSLLQEQHRIEGSNLK</sequence>
<dbReference type="PANTHER" id="PTHR41532">
    <property type="entry name" value="FIXS PROTEIN"/>
    <property type="match status" value="1"/>
</dbReference>
<evidence type="ECO:0000313" key="3">
    <source>
        <dbReference type="Proteomes" id="UP000754644"/>
    </source>
</evidence>
<comment type="caution">
    <text evidence="2">The sequence shown here is derived from an EMBL/GenBank/DDBJ whole genome shotgun (WGS) entry which is preliminary data.</text>
</comment>
<evidence type="ECO:0000313" key="2">
    <source>
        <dbReference type="EMBL" id="NQV65624.1"/>
    </source>
</evidence>
<dbReference type="AlphaFoldDB" id="A0A973A8C1"/>
<gene>
    <name evidence="2" type="primary">ccoS</name>
    <name evidence="2" type="ORF">HQ497_09685</name>
</gene>
<keyword evidence="1" id="KW-0812">Transmembrane</keyword>
<dbReference type="InterPro" id="IPR004714">
    <property type="entry name" value="Cyt_oxidase_maturation_cbb3"/>
</dbReference>
<accession>A0A973A8C1</accession>
<dbReference type="NCBIfam" id="TIGR00847">
    <property type="entry name" value="ccoS"/>
    <property type="match status" value="1"/>
</dbReference>
<dbReference type="PANTHER" id="PTHR41532:SF1">
    <property type="entry name" value="FIXS PROTEIN"/>
    <property type="match status" value="1"/>
</dbReference>
<evidence type="ECO:0000256" key="1">
    <source>
        <dbReference type="SAM" id="Phobius"/>
    </source>
</evidence>
<keyword evidence="1" id="KW-0472">Membrane</keyword>
<dbReference type="EMBL" id="JABMOJ010000360">
    <property type="protein sequence ID" value="NQV65624.1"/>
    <property type="molecule type" value="Genomic_DNA"/>
</dbReference>
<feature type="transmembrane region" description="Helical" evidence="1">
    <location>
        <begin position="6"/>
        <end position="26"/>
    </location>
</feature>
<dbReference type="Proteomes" id="UP000754644">
    <property type="component" value="Unassembled WGS sequence"/>
</dbReference>